<evidence type="ECO:0000256" key="4">
    <source>
        <dbReference type="ARBA" id="ARBA00022519"/>
    </source>
</evidence>
<dbReference type="RefSeq" id="XP_001327422.1">
    <property type="nucleotide sequence ID" value="XM_001327387.1"/>
</dbReference>
<feature type="transmembrane region" description="Helical" evidence="8">
    <location>
        <begin position="9"/>
        <end position="28"/>
    </location>
</feature>
<dbReference type="AlphaFoldDB" id="A2DWL4"/>
<accession>A2DWL4</accession>
<evidence type="ECO:0000256" key="3">
    <source>
        <dbReference type="ARBA" id="ARBA00022475"/>
    </source>
</evidence>
<dbReference type="VEuPathDB" id="TrichDB:TVAGG3_0201860"/>
<keyword evidence="4" id="KW-0997">Cell inner membrane</keyword>
<dbReference type="PANTHER" id="PTHR30574">
    <property type="entry name" value="INNER MEMBRANE PROTEIN YEDE"/>
    <property type="match status" value="1"/>
</dbReference>
<keyword evidence="5 8" id="KW-0812">Transmembrane</keyword>
<feature type="transmembrane region" description="Helical" evidence="8">
    <location>
        <begin position="310"/>
        <end position="329"/>
    </location>
</feature>
<sequence>MEEKKSPRWLIIIAIVLYVTFTALCFSLTSNWRIGFLCIVSTLFGFVLTYGPLGFTCSFRSLTTDGDFKQYRDLLVMLFVGTGLCSLIESIQGLHPLFDPTKTKKFSDSGSPVGVSLVIGSFMFGIGMQLGSGCASGTFVGIGEGFLKAYLVLPFFVVGSVLAVMDPVYKWWSKLPATKEPVQIEFGFTLMIIMALFGLTFISDTIKSRRRQMNSERSHDDFTVMKSLFTIDGPNTKSNDENEEKWYHSIIVGAIVGVILALFYLFNGTMIGITGVLPKVGCAILKKCGVKVDNWVYFQQSPLPKNFLDVNIFDSNIFIALGAFLAATIKGNFGKGQKKGVVEYIRGVFGGLLMGFGARLANGCNIGAMTSGITSSSMHGFVWMACAIIGSLLTCQTDKFIAKKCKKESVNTFTPIL</sequence>
<evidence type="ECO:0000256" key="6">
    <source>
        <dbReference type="ARBA" id="ARBA00022989"/>
    </source>
</evidence>
<dbReference type="KEGG" id="tva:4773200"/>
<dbReference type="OrthoDB" id="10265325at2759"/>
<feature type="transmembrane region" description="Helical" evidence="8">
    <location>
        <begin position="341"/>
        <end position="361"/>
    </location>
</feature>
<evidence type="ECO:0000256" key="1">
    <source>
        <dbReference type="ARBA" id="ARBA00004429"/>
    </source>
</evidence>
<evidence type="ECO:0000313" key="9">
    <source>
        <dbReference type="EMBL" id="EAY15199.1"/>
    </source>
</evidence>
<evidence type="ECO:0000256" key="7">
    <source>
        <dbReference type="ARBA" id="ARBA00023136"/>
    </source>
</evidence>
<evidence type="ECO:0000313" key="10">
    <source>
        <dbReference type="Proteomes" id="UP000001542"/>
    </source>
</evidence>
<dbReference type="InParanoid" id="A2DWL4"/>
<dbReference type="Proteomes" id="UP000001542">
    <property type="component" value="Unassembled WGS sequence"/>
</dbReference>
<dbReference type="VEuPathDB" id="TrichDB:TVAG_201930"/>
<feature type="transmembrane region" description="Helical" evidence="8">
    <location>
        <begin position="74"/>
        <end position="95"/>
    </location>
</feature>
<keyword evidence="6 8" id="KW-1133">Transmembrane helix</keyword>
<feature type="transmembrane region" description="Helical" evidence="8">
    <location>
        <begin position="246"/>
        <end position="266"/>
    </location>
</feature>
<dbReference type="STRING" id="5722.A2DWL4"/>
<dbReference type="InterPro" id="IPR007272">
    <property type="entry name" value="Sulf_transp_TsuA/YedE"/>
</dbReference>
<name>A2DWL4_TRIV3</name>
<dbReference type="eggNOG" id="ENOG502SGEK">
    <property type="taxonomic scope" value="Eukaryota"/>
</dbReference>
<feature type="transmembrane region" description="Helical" evidence="8">
    <location>
        <begin position="184"/>
        <end position="203"/>
    </location>
</feature>
<keyword evidence="10" id="KW-1185">Reference proteome</keyword>
<feature type="transmembrane region" description="Helical" evidence="8">
    <location>
        <begin position="149"/>
        <end position="172"/>
    </location>
</feature>
<dbReference type="GO" id="GO:0005886">
    <property type="term" value="C:plasma membrane"/>
    <property type="evidence" value="ECO:0000318"/>
    <property type="project" value="GO_Central"/>
</dbReference>
<dbReference type="SMR" id="A2DWL4"/>
<reference evidence="9" key="2">
    <citation type="journal article" date="2007" name="Science">
        <title>Draft genome sequence of the sexually transmitted pathogen Trichomonas vaginalis.</title>
        <authorList>
            <person name="Carlton J.M."/>
            <person name="Hirt R.P."/>
            <person name="Silva J.C."/>
            <person name="Delcher A.L."/>
            <person name="Schatz M."/>
            <person name="Zhao Q."/>
            <person name="Wortman J.R."/>
            <person name="Bidwell S.L."/>
            <person name="Alsmark U.C.M."/>
            <person name="Besteiro S."/>
            <person name="Sicheritz-Ponten T."/>
            <person name="Noel C.J."/>
            <person name="Dacks J.B."/>
            <person name="Foster P.G."/>
            <person name="Simillion C."/>
            <person name="Van de Peer Y."/>
            <person name="Miranda-Saavedra D."/>
            <person name="Barton G.J."/>
            <person name="Westrop G.D."/>
            <person name="Mueller S."/>
            <person name="Dessi D."/>
            <person name="Fiori P.L."/>
            <person name="Ren Q."/>
            <person name="Paulsen I."/>
            <person name="Zhang H."/>
            <person name="Bastida-Corcuera F.D."/>
            <person name="Simoes-Barbosa A."/>
            <person name="Brown M.T."/>
            <person name="Hayes R.D."/>
            <person name="Mukherjee M."/>
            <person name="Okumura C.Y."/>
            <person name="Schneider R."/>
            <person name="Smith A.J."/>
            <person name="Vanacova S."/>
            <person name="Villalvazo M."/>
            <person name="Haas B.J."/>
            <person name="Pertea M."/>
            <person name="Feldblyum T.V."/>
            <person name="Utterback T.R."/>
            <person name="Shu C.L."/>
            <person name="Osoegawa K."/>
            <person name="de Jong P.J."/>
            <person name="Hrdy I."/>
            <person name="Horvathova L."/>
            <person name="Zubacova Z."/>
            <person name="Dolezal P."/>
            <person name="Malik S.B."/>
            <person name="Logsdon J.M. Jr."/>
            <person name="Henze K."/>
            <person name="Gupta A."/>
            <person name="Wang C.C."/>
            <person name="Dunne R.L."/>
            <person name="Upcroft J.A."/>
            <person name="Upcroft P."/>
            <person name="White O."/>
            <person name="Salzberg S.L."/>
            <person name="Tang P."/>
            <person name="Chiu C.-H."/>
            <person name="Lee Y.-S."/>
            <person name="Embley T.M."/>
            <person name="Coombs G.H."/>
            <person name="Mottram J.C."/>
            <person name="Tachezy J."/>
            <person name="Fraser-Liggett C.M."/>
            <person name="Johnson P.J."/>
        </authorList>
    </citation>
    <scope>NUCLEOTIDE SEQUENCE [LARGE SCALE GENOMIC DNA]</scope>
    <source>
        <strain evidence="9">G3</strain>
    </source>
</reference>
<evidence type="ECO:0000256" key="5">
    <source>
        <dbReference type="ARBA" id="ARBA00022692"/>
    </source>
</evidence>
<protein>
    <submittedName>
        <fullName evidence="9">YeeE/YedE family protein</fullName>
    </submittedName>
</protein>
<dbReference type="PANTHER" id="PTHR30574:SF1">
    <property type="entry name" value="SULPHUR TRANSPORT DOMAIN-CONTAINING PROTEIN"/>
    <property type="match status" value="1"/>
</dbReference>
<evidence type="ECO:0000256" key="2">
    <source>
        <dbReference type="ARBA" id="ARBA00022448"/>
    </source>
</evidence>
<keyword evidence="7 8" id="KW-0472">Membrane</keyword>
<feature type="transmembrane region" description="Helical" evidence="8">
    <location>
        <begin position="115"/>
        <end position="142"/>
    </location>
</feature>
<evidence type="ECO:0000256" key="8">
    <source>
        <dbReference type="SAM" id="Phobius"/>
    </source>
</evidence>
<keyword evidence="2" id="KW-0813">Transport</keyword>
<gene>
    <name evidence="9" type="ORF">TVAG_201930</name>
</gene>
<reference evidence="9" key="1">
    <citation type="submission" date="2006-10" db="EMBL/GenBank/DDBJ databases">
        <authorList>
            <person name="Amadeo P."/>
            <person name="Zhao Q."/>
            <person name="Wortman J."/>
            <person name="Fraser-Liggett C."/>
            <person name="Carlton J."/>
        </authorList>
    </citation>
    <scope>NUCLEOTIDE SEQUENCE</scope>
    <source>
        <strain evidence="9">G3</strain>
    </source>
</reference>
<proteinExistence type="predicted"/>
<feature type="transmembrane region" description="Helical" evidence="8">
    <location>
        <begin position="34"/>
        <end position="53"/>
    </location>
</feature>
<feature type="transmembrane region" description="Helical" evidence="8">
    <location>
        <begin position="381"/>
        <end position="401"/>
    </location>
</feature>
<dbReference type="EMBL" id="DS113259">
    <property type="protein sequence ID" value="EAY15199.1"/>
    <property type="molecule type" value="Genomic_DNA"/>
</dbReference>
<organism evidence="9 10">
    <name type="scientific">Trichomonas vaginalis (strain ATCC PRA-98 / G3)</name>
    <dbReference type="NCBI Taxonomy" id="412133"/>
    <lineage>
        <taxon>Eukaryota</taxon>
        <taxon>Metamonada</taxon>
        <taxon>Parabasalia</taxon>
        <taxon>Trichomonadida</taxon>
        <taxon>Trichomonadidae</taxon>
        <taxon>Trichomonas</taxon>
    </lineage>
</organism>
<keyword evidence="3" id="KW-1003">Cell membrane</keyword>
<comment type="subcellular location">
    <subcellularLocation>
        <location evidence="1">Cell inner membrane</location>
        <topology evidence="1">Multi-pass membrane protein</topology>
    </subcellularLocation>
</comment>
<dbReference type="Pfam" id="PF04143">
    <property type="entry name" value="Sulf_transp"/>
    <property type="match status" value="1"/>
</dbReference>
<dbReference type="OMA" id="AQMVMLA"/>